<dbReference type="GO" id="GO:0005886">
    <property type="term" value="C:plasma membrane"/>
    <property type="evidence" value="ECO:0007669"/>
    <property type="project" value="UniProtKB-SubCell"/>
</dbReference>
<reference evidence="9" key="4">
    <citation type="submission" date="2024-05" db="EMBL/GenBank/DDBJ databases">
        <authorList>
            <person name="Sun Q."/>
            <person name="Sedlacek I."/>
        </authorList>
    </citation>
    <scope>NUCLEOTIDE SEQUENCE</scope>
    <source>
        <strain evidence="9">CCM 8490</strain>
    </source>
</reference>
<proteinExistence type="inferred from homology"/>
<evidence type="ECO:0000256" key="8">
    <source>
        <dbReference type="SAM" id="Phobius"/>
    </source>
</evidence>
<dbReference type="GO" id="GO:0015031">
    <property type="term" value="P:protein transport"/>
    <property type="evidence" value="ECO:0007669"/>
    <property type="project" value="UniProtKB-KW"/>
</dbReference>
<name>A0A420CMQ0_9FLAO</name>
<gene>
    <name evidence="9" type="primary">exbD2</name>
    <name evidence="10" type="ORF">BXY58_3041</name>
    <name evidence="9" type="ORF">GCM10007332_12880</name>
</gene>
<dbReference type="EMBL" id="RAQH01000010">
    <property type="protein sequence ID" value="RKE79677.1"/>
    <property type="molecule type" value="Genomic_DNA"/>
</dbReference>
<keyword evidence="7" id="KW-0653">Protein transport</keyword>
<dbReference type="Proteomes" id="UP000285906">
    <property type="component" value="Unassembled WGS sequence"/>
</dbReference>
<keyword evidence="7" id="KW-0813">Transport</keyword>
<dbReference type="PANTHER" id="PTHR30558:SF3">
    <property type="entry name" value="BIOPOLYMER TRANSPORT PROTEIN EXBD-RELATED"/>
    <property type="match status" value="1"/>
</dbReference>
<comment type="subcellular location">
    <subcellularLocation>
        <location evidence="1">Cell membrane</location>
        <topology evidence="1">Single-pass membrane protein</topology>
    </subcellularLocation>
    <subcellularLocation>
        <location evidence="7">Cell membrane</location>
        <topology evidence="7">Single-pass type II membrane protein</topology>
    </subcellularLocation>
</comment>
<reference evidence="12" key="3">
    <citation type="journal article" date="2019" name="Int. J. Syst. Evol. Microbiol.">
        <title>The Global Catalogue of Microorganisms (GCM) 10K type strain sequencing project: providing services to taxonomists for standard genome sequencing and annotation.</title>
        <authorList>
            <consortium name="The Broad Institute Genomics Platform"/>
            <consortium name="The Broad Institute Genome Sequencing Center for Infectious Disease"/>
            <person name="Wu L."/>
            <person name="Ma J."/>
        </authorList>
    </citation>
    <scope>NUCLEOTIDE SEQUENCE [LARGE SCALE GENOMIC DNA]</scope>
    <source>
        <strain evidence="12">CCM 8490</strain>
    </source>
</reference>
<reference evidence="9" key="1">
    <citation type="journal article" date="2014" name="Int. J. Syst. Evol. Microbiol.">
        <title>Complete genome of a new Firmicutes species belonging to the dominant human colonic microbiota ('Ruminococcus bicirculans') reveals two chromosomes and a selective capacity to utilize plant glucans.</title>
        <authorList>
            <consortium name="NISC Comparative Sequencing Program"/>
            <person name="Wegmann U."/>
            <person name="Louis P."/>
            <person name="Goesmann A."/>
            <person name="Henrissat B."/>
            <person name="Duncan S.H."/>
            <person name="Flint H.J."/>
        </authorList>
    </citation>
    <scope>NUCLEOTIDE SEQUENCE</scope>
    <source>
        <strain evidence="9">CCM 8490</strain>
    </source>
</reference>
<evidence type="ECO:0000256" key="3">
    <source>
        <dbReference type="ARBA" id="ARBA00022475"/>
    </source>
</evidence>
<dbReference type="EMBL" id="BMCW01000001">
    <property type="protein sequence ID" value="GGG52603.1"/>
    <property type="molecule type" value="Genomic_DNA"/>
</dbReference>
<evidence type="ECO:0000256" key="2">
    <source>
        <dbReference type="ARBA" id="ARBA00005811"/>
    </source>
</evidence>
<comment type="caution">
    <text evidence="10">The sequence shown here is derived from an EMBL/GenBank/DDBJ whole genome shotgun (WGS) entry which is preliminary data.</text>
</comment>
<keyword evidence="5 8" id="KW-1133">Transmembrane helix</keyword>
<evidence type="ECO:0000313" key="9">
    <source>
        <dbReference type="EMBL" id="GGG52603.1"/>
    </source>
</evidence>
<evidence type="ECO:0000313" key="10">
    <source>
        <dbReference type="EMBL" id="RKE79677.1"/>
    </source>
</evidence>
<evidence type="ECO:0000313" key="12">
    <source>
        <dbReference type="Proteomes" id="UP000658202"/>
    </source>
</evidence>
<dbReference type="Pfam" id="PF02472">
    <property type="entry name" value="ExbD"/>
    <property type="match status" value="1"/>
</dbReference>
<dbReference type="OrthoDB" id="952702at2"/>
<keyword evidence="3" id="KW-1003">Cell membrane</keyword>
<evidence type="ECO:0000313" key="11">
    <source>
        <dbReference type="Proteomes" id="UP000285906"/>
    </source>
</evidence>
<dbReference type="Proteomes" id="UP000658202">
    <property type="component" value="Unassembled WGS sequence"/>
</dbReference>
<dbReference type="PANTHER" id="PTHR30558">
    <property type="entry name" value="EXBD MEMBRANE COMPONENT OF PMF-DRIVEN MACROMOLECULE IMPORT SYSTEM"/>
    <property type="match status" value="1"/>
</dbReference>
<accession>A0A420CMQ0</accession>
<dbReference type="GO" id="GO:0022857">
    <property type="term" value="F:transmembrane transporter activity"/>
    <property type="evidence" value="ECO:0007669"/>
    <property type="project" value="InterPro"/>
</dbReference>
<dbReference type="AlphaFoldDB" id="A0A420CMQ0"/>
<protein>
    <submittedName>
        <fullName evidence="9">Biopolymer transport ExbD protein</fullName>
    </submittedName>
    <submittedName>
        <fullName evidence="10">Biopolymer transport protein ExbD/TolR</fullName>
    </submittedName>
</protein>
<evidence type="ECO:0000256" key="7">
    <source>
        <dbReference type="RuleBase" id="RU003879"/>
    </source>
</evidence>
<evidence type="ECO:0000256" key="5">
    <source>
        <dbReference type="ARBA" id="ARBA00022989"/>
    </source>
</evidence>
<keyword evidence="6 8" id="KW-0472">Membrane</keyword>
<dbReference type="RefSeq" id="WP_120214598.1">
    <property type="nucleotide sequence ID" value="NZ_BMCW01000001.1"/>
</dbReference>
<keyword evidence="12" id="KW-1185">Reference proteome</keyword>
<comment type="similarity">
    <text evidence="2 7">Belongs to the ExbD/TolR family.</text>
</comment>
<evidence type="ECO:0000256" key="4">
    <source>
        <dbReference type="ARBA" id="ARBA00022692"/>
    </source>
</evidence>
<sequence>MAEIQIKEQSNGKKTQNKKPIRVDMTPMVDLGFLLITFFMFTTNFSKPNAINFSNPPKNDIKVISDIDIRNSITFILGKDGRVFYYQAEKKDLNESSLTEVSFDKAQVAKTIEAAKAKAPRKEIFTVIIKPTDDSQYKTMVDMLDEMTITKSERYGISEMNDKEKELYQNKVQ</sequence>
<evidence type="ECO:0000256" key="1">
    <source>
        <dbReference type="ARBA" id="ARBA00004162"/>
    </source>
</evidence>
<organism evidence="10 11">
    <name type="scientific">Epilithonimonas arachidiradicis</name>
    <dbReference type="NCBI Taxonomy" id="1617282"/>
    <lineage>
        <taxon>Bacteria</taxon>
        <taxon>Pseudomonadati</taxon>
        <taxon>Bacteroidota</taxon>
        <taxon>Flavobacteriia</taxon>
        <taxon>Flavobacteriales</taxon>
        <taxon>Weeksellaceae</taxon>
        <taxon>Chryseobacterium group</taxon>
        <taxon>Epilithonimonas</taxon>
    </lineage>
</organism>
<keyword evidence="4 7" id="KW-0812">Transmembrane</keyword>
<dbReference type="InterPro" id="IPR003400">
    <property type="entry name" value="ExbD"/>
</dbReference>
<reference evidence="10 11" key="2">
    <citation type="submission" date="2018-09" db="EMBL/GenBank/DDBJ databases">
        <title>Genomic Encyclopedia of Archaeal and Bacterial Type Strains, Phase II (KMG-II): from individual species to whole genera.</title>
        <authorList>
            <person name="Goeker M."/>
        </authorList>
    </citation>
    <scope>NUCLEOTIDE SEQUENCE [LARGE SCALE GENOMIC DNA]</scope>
    <source>
        <strain evidence="10 11">DSM 27620</strain>
    </source>
</reference>
<evidence type="ECO:0000256" key="6">
    <source>
        <dbReference type="ARBA" id="ARBA00023136"/>
    </source>
</evidence>
<feature type="transmembrane region" description="Helical" evidence="8">
    <location>
        <begin position="21"/>
        <end position="41"/>
    </location>
</feature>